<comment type="caution">
    <text evidence="2">The sequence shown here is derived from an EMBL/GenBank/DDBJ whole genome shotgun (WGS) entry which is preliminary data.</text>
</comment>
<dbReference type="EMBL" id="JAASQJ010000003">
    <property type="protein sequence ID" value="NIJ54456.1"/>
    <property type="molecule type" value="Genomic_DNA"/>
</dbReference>
<reference evidence="2 3" key="1">
    <citation type="submission" date="2020-03" db="EMBL/GenBank/DDBJ databases">
        <title>Genomic Encyclopedia of Type Strains, Phase IV (KMG-IV): sequencing the most valuable type-strain genomes for metagenomic binning, comparative biology and taxonomic classification.</title>
        <authorList>
            <person name="Goeker M."/>
        </authorList>
    </citation>
    <scope>NUCLEOTIDE SEQUENCE [LARGE SCALE GENOMIC DNA]</scope>
    <source>
        <strain evidence="2 3">DSM 102865</strain>
    </source>
</reference>
<sequence length="90" mass="10559">MKFRNLNLIAYVILLCAFCLTNSCQEKEKDFDCEVQEKEIETATKNFFANQNPSNCQKVLEAYDLYLSKDCADKKSYENSRDSFKQNFCK</sequence>
<evidence type="ECO:0000313" key="2">
    <source>
        <dbReference type="EMBL" id="NIJ54456.1"/>
    </source>
</evidence>
<feature type="chain" id="PRO_5046442866" description="Lipoprotein" evidence="1">
    <location>
        <begin position="27"/>
        <end position="90"/>
    </location>
</feature>
<evidence type="ECO:0000313" key="3">
    <source>
        <dbReference type="Proteomes" id="UP001179181"/>
    </source>
</evidence>
<protein>
    <recommendedName>
        <fullName evidence="4">Lipoprotein</fullName>
    </recommendedName>
</protein>
<keyword evidence="3" id="KW-1185">Reference proteome</keyword>
<feature type="signal peptide" evidence="1">
    <location>
        <begin position="1"/>
        <end position="26"/>
    </location>
</feature>
<evidence type="ECO:0000256" key="1">
    <source>
        <dbReference type="SAM" id="SignalP"/>
    </source>
</evidence>
<gene>
    <name evidence="2" type="ORF">FHS68_003638</name>
</gene>
<dbReference type="Proteomes" id="UP001179181">
    <property type="component" value="Unassembled WGS sequence"/>
</dbReference>
<keyword evidence="1" id="KW-0732">Signal</keyword>
<organism evidence="2 3">
    <name type="scientific">Dyadobacter arcticus</name>
    <dbReference type="NCBI Taxonomy" id="1078754"/>
    <lineage>
        <taxon>Bacteria</taxon>
        <taxon>Pseudomonadati</taxon>
        <taxon>Bacteroidota</taxon>
        <taxon>Cytophagia</taxon>
        <taxon>Cytophagales</taxon>
        <taxon>Spirosomataceae</taxon>
        <taxon>Dyadobacter</taxon>
    </lineage>
</organism>
<proteinExistence type="predicted"/>
<name>A0ABX0UU46_9BACT</name>
<dbReference type="RefSeq" id="WP_167272665.1">
    <property type="nucleotide sequence ID" value="NZ_JAASQJ010000003.1"/>
</dbReference>
<accession>A0ABX0UU46</accession>
<evidence type="ECO:0008006" key="4">
    <source>
        <dbReference type="Google" id="ProtNLM"/>
    </source>
</evidence>